<dbReference type="PROSITE" id="PS51719">
    <property type="entry name" value="G_SEPTIN"/>
    <property type="match status" value="1"/>
</dbReference>
<evidence type="ECO:0000256" key="2">
    <source>
        <dbReference type="ARBA" id="ARBA00022741"/>
    </source>
</evidence>
<dbReference type="PIRSF" id="PIRSF006698">
    <property type="entry name" value="Septin"/>
    <property type="match status" value="1"/>
</dbReference>
<keyword evidence="3 7" id="KW-0175">Coiled coil</keyword>
<sequence length="346" mass="40034">MATVGSSGLGKSTFINTLFSTLLKDYKQQPKRVHDQIERTVSIDVVRADIEEKGFNVRLTVIDTPGFGDYMNNQDCWVPIVEFLDEQHLTYMKAEQSHKRLEADDLRVHACLYFIQPSGHTLTSLDIEVMKQLGTRVNLIPVIAKGDTLTKEDMKAFKNRVLDCINAHGINMYTPPLDGDDDDDTHAIIEAMPFSIIASDNEVTVNGQKVRGREYLWGVAEVENEQHCDFKKLRNLLIRTNMYDLISNTEENHYEDYRMKRLTASGLSDDDPVRNAQKNMSAKMKEDEEALRKRFTEQVRLEEARFRKWEQNLIAERDRLNKDLEEHHKMVKDLENDVEELQAANR</sequence>
<dbReference type="FunFam" id="3.40.50.300:FF:000162">
    <property type="entry name" value="septin-7 isoform X1"/>
    <property type="match status" value="1"/>
</dbReference>
<dbReference type="EMBL" id="JADGKB010000086">
    <property type="protein sequence ID" value="KAJ3254393.1"/>
    <property type="molecule type" value="Genomic_DNA"/>
</dbReference>
<dbReference type="GO" id="GO:0000281">
    <property type="term" value="P:mitotic cytokinesis"/>
    <property type="evidence" value="ECO:0007669"/>
    <property type="project" value="UniProtKB-ARBA"/>
</dbReference>
<dbReference type="InterPro" id="IPR030379">
    <property type="entry name" value="G_SEPTIN_dom"/>
</dbReference>
<dbReference type="InterPro" id="IPR016491">
    <property type="entry name" value="Septin"/>
</dbReference>
<feature type="domain" description="Septin-type G" evidence="8">
    <location>
        <begin position="1"/>
        <end position="264"/>
    </location>
</feature>
<dbReference type="SUPFAM" id="SSF52540">
    <property type="entry name" value="P-loop containing nucleoside triphosphate hydrolases"/>
    <property type="match status" value="1"/>
</dbReference>
<keyword evidence="2 6" id="KW-0547">Nucleotide-binding</keyword>
<keyword evidence="10" id="KW-1185">Reference proteome</keyword>
<feature type="coiled-coil region" evidence="7">
    <location>
        <begin position="310"/>
        <end position="344"/>
    </location>
</feature>
<dbReference type="Proteomes" id="UP001210925">
    <property type="component" value="Unassembled WGS sequence"/>
</dbReference>
<dbReference type="CDD" id="cd01850">
    <property type="entry name" value="CDC_Septin"/>
    <property type="match status" value="1"/>
</dbReference>
<dbReference type="Gene3D" id="3.40.50.300">
    <property type="entry name" value="P-loop containing nucleotide triphosphate hydrolases"/>
    <property type="match status" value="1"/>
</dbReference>
<dbReference type="InterPro" id="IPR027417">
    <property type="entry name" value="P-loop_NTPase"/>
</dbReference>
<evidence type="ECO:0000259" key="8">
    <source>
        <dbReference type="PROSITE" id="PS51719"/>
    </source>
</evidence>
<evidence type="ECO:0000256" key="7">
    <source>
        <dbReference type="SAM" id="Coils"/>
    </source>
</evidence>
<dbReference type="AlphaFoldDB" id="A0AAD5UD85"/>
<comment type="caution">
    <text evidence="9">The sequence shown here is derived from an EMBL/GenBank/DDBJ whole genome shotgun (WGS) entry which is preliminary data.</text>
</comment>
<evidence type="ECO:0000256" key="3">
    <source>
        <dbReference type="ARBA" id="ARBA00023054"/>
    </source>
</evidence>
<evidence type="ECO:0000313" key="10">
    <source>
        <dbReference type="Proteomes" id="UP001210925"/>
    </source>
</evidence>
<proteinExistence type="inferred from homology"/>
<protein>
    <recommendedName>
        <fullName evidence="8">Septin-type G domain-containing protein</fullName>
    </recommendedName>
</protein>
<keyword evidence="4 6" id="KW-0342">GTP-binding</keyword>
<dbReference type="GO" id="GO:0031105">
    <property type="term" value="C:septin complex"/>
    <property type="evidence" value="ECO:0007669"/>
    <property type="project" value="UniProtKB-ARBA"/>
</dbReference>
<keyword evidence="1" id="KW-0132">Cell division</keyword>
<gene>
    <name evidence="9" type="ORF">HK103_007187</name>
</gene>
<keyword evidence="5" id="KW-0131">Cell cycle</keyword>
<evidence type="ECO:0000256" key="4">
    <source>
        <dbReference type="ARBA" id="ARBA00023134"/>
    </source>
</evidence>
<name>A0AAD5UD85_9FUNG</name>
<dbReference type="Pfam" id="PF00735">
    <property type="entry name" value="Septin"/>
    <property type="match status" value="1"/>
</dbReference>
<organism evidence="9 10">
    <name type="scientific">Boothiomyces macroporosus</name>
    <dbReference type="NCBI Taxonomy" id="261099"/>
    <lineage>
        <taxon>Eukaryota</taxon>
        <taxon>Fungi</taxon>
        <taxon>Fungi incertae sedis</taxon>
        <taxon>Chytridiomycota</taxon>
        <taxon>Chytridiomycota incertae sedis</taxon>
        <taxon>Chytridiomycetes</taxon>
        <taxon>Rhizophydiales</taxon>
        <taxon>Terramycetaceae</taxon>
        <taxon>Boothiomyces</taxon>
    </lineage>
</organism>
<evidence type="ECO:0000256" key="6">
    <source>
        <dbReference type="RuleBase" id="RU004560"/>
    </source>
</evidence>
<comment type="similarity">
    <text evidence="6">Belongs to the TRAFAC class TrmE-Era-EngA-EngB-Septin-like GTPase superfamily. Septin GTPase family.</text>
</comment>
<dbReference type="GO" id="GO:0005525">
    <property type="term" value="F:GTP binding"/>
    <property type="evidence" value="ECO:0007669"/>
    <property type="project" value="UniProtKB-KW"/>
</dbReference>
<evidence type="ECO:0000256" key="1">
    <source>
        <dbReference type="ARBA" id="ARBA00022618"/>
    </source>
</evidence>
<reference evidence="9" key="1">
    <citation type="submission" date="2020-05" db="EMBL/GenBank/DDBJ databases">
        <title>Phylogenomic resolution of chytrid fungi.</title>
        <authorList>
            <person name="Stajich J.E."/>
            <person name="Amses K."/>
            <person name="Simmons R."/>
            <person name="Seto K."/>
            <person name="Myers J."/>
            <person name="Bonds A."/>
            <person name="Quandt C.A."/>
            <person name="Barry K."/>
            <person name="Liu P."/>
            <person name="Grigoriev I."/>
            <person name="Longcore J.E."/>
            <person name="James T.Y."/>
        </authorList>
    </citation>
    <scope>NUCLEOTIDE SEQUENCE</scope>
    <source>
        <strain evidence="9">PLAUS21</strain>
    </source>
</reference>
<accession>A0AAD5UD85</accession>
<evidence type="ECO:0000313" key="9">
    <source>
        <dbReference type="EMBL" id="KAJ3254393.1"/>
    </source>
</evidence>
<evidence type="ECO:0000256" key="5">
    <source>
        <dbReference type="ARBA" id="ARBA00023306"/>
    </source>
</evidence>
<dbReference type="PANTHER" id="PTHR18884">
    <property type="entry name" value="SEPTIN"/>
    <property type="match status" value="1"/>
</dbReference>
<dbReference type="GO" id="GO:0032161">
    <property type="term" value="C:cleavage apparatus septin structure"/>
    <property type="evidence" value="ECO:0007669"/>
    <property type="project" value="UniProtKB-ARBA"/>
</dbReference>